<protein>
    <submittedName>
        <fullName evidence="2">Uncharacterized protein</fullName>
    </submittedName>
</protein>
<proteinExistence type="predicted"/>
<reference evidence="2" key="1">
    <citation type="submission" date="2022-07" db="EMBL/GenBank/DDBJ databases">
        <title>Phylogenomic reconstructions and comparative analyses of Kickxellomycotina fungi.</title>
        <authorList>
            <person name="Reynolds N.K."/>
            <person name="Stajich J.E."/>
            <person name="Barry K."/>
            <person name="Grigoriev I.V."/>
            <person name="Crous P."/>
            <person name="Smith M.E."/>
        </authorList>
    </citation>
    <scope>NUCLEOTIDE SEQUENCE</scope>
    <source>
        <strain evidence="2">RSA 1196</strain>
    </source>
</reference>
<dbReference type="AlphaFoldDB" id="A0A9W8E4D5"/>
<evidence type="ECO:0000313" key="2">
    <source>
        <dbReference type="EMBL" id="KAJ1955152.1"/>
    </source>
</evidence>
<organism evidence="2 3">
    <name type="scientific">Dispira parvispora</name>
    <dbReference type="NCBI Taxonomy" id="1520584"/>
    <lineage>
        <taxon>Eukaryota</taxon>
        <taxon>Fungi</taxon>
        <taxon>Fungi incertae sedis</taxon>
        <taxon>Zoopagomycota</taxon>
        <taxon>Kickxellomycotina</taxon>
        <taxon>Dimargaritomycetes</taxon>
        <taxon>Dimargaritales</taxon>
        <taxon>Dimargaritaceae</taxon>
        <taxon>Dispira</taxon>
    </lineage>
</organism>
<feature type="compositionally biased region" description="Low complexity" evidence="1">
    <location>
        <begin position="119"/>
        <end position="134"/>
    </location>
</feature>
<sequence length="153" mass="16036">MATKASGSAVTSPLIKERVVDPYSNAAPYSLFHSPPPSMHREPTRPIDPLLPLTGRYPHEPASGKTAVVGGEDHLSTSPQRVIDEPGELDILPSPAAMSAHHSTPGIDSTGLLPPPLTTVPSSDPSSLSSTPSDVRSGYSPLARSGMTPEHFQ</sequence>
<feature type="non-terminal residue" evidence="2">
    <location>
        <position position="153"/>
    </location>
</feature>
<accession>A0A9W8E4D5</accession>
<name>A0A9W8E4D5_9FUNG</name>
<dbReference type="Proteomes" id="UP001150925">
    <property type="component" value="Unassembled WGS sequence"/>
</dbReference>
<feature type="region of interest" description="Disordered" evidence="1">
    <location>
        <begin position="33"/>
        <end position="153"/>
    </location>
</feature>
<gene>
    <name evidence="2" type="ORF">IWQ62_005594</name>
</gene>
<evidence type="ECO:0000313" key="3">
    <source>
        <dbReference type="Proteomes" id="UP001150925"/>
    </source>
</evidence>
<comment type="caution">
    <text evidence="2">The sequence shown here is derived from an EMBL/GenBank/DDBJ whole genome shotgun (WGS) entry which is preliminary data.</text>
</comment>
<keyword evidence="3" id="KW-1185">Reference proteome</keyword>
<evidence type="ECO:0000256" key="1">
    <source>
        <dbReference type="SAM" id="MobiDB-lite"/>
    </source>
</evidence>
<dbReference type="EMBL" id="JANBPY010002402">
    <property type="protein sequence ID" value="KAJ1955152.1"/>
    <property type="molecule type" value="Genomic_DNA"/>
</dbReference>